<dbReference type="InterPro" id="IPR040346">
    <property type="entry name" value="GEX1/Brambleberry"/>
</dbReference>
<feature type="transmembrane region" description="Helical" evidence="2">
    <location>
        <begin position="495"/>
        <end position="515"/>
    </location>
</feature>
<feature type="coiled-coil region" evidence="1">
    <location>
        <begin position="171"/>
        <end position="205"/>
    </location>
</feature>
<keyword evidence="2" id="KW-1133">Transmembrane helix</keyword>
<accession>A0AAN7LCJ7</accession>
<keyword evidence="5" id="KW-1185">Reference proteome</keyword>
<dbReference type="Proteomes" id="UP001346149">
    <property type="component" value="Unassembled WGS sequence"/>
</dbReference>
<sequence length="599" mass="67353">MFSFPHCAALHVFLMIHVLLLSINSEAWGWFGSASSGRGPAGAEGTMGSAGGGVMAKFSMEGVSSSKGAKLVENAKGKLVSPNTCWQNAYGNLFAGCSEVLASEERRSRFAWHLSDCFQKDSGRSPFPRCDGSSSLVECRKKLDEAESMVFLQFYIETNSICHQLQADAFKRDTERLVNDLRSSAAEAEDRLETIQDRSESILRTSEDLQGSLVSIDHRTQQLSQQSQAAEEHIREVLNHTEAVFEQSRDIAASQTLLQEGQSRMKEQLRDGMEKIKDSYSRLFEDIEGLRAEAAGIEREIASVREGMFSKMEALQGKADEIGIVAETSLEKNRELLEGQSTAVEGIRSLAGFMSESLEESRSTMQGLAEYSSGLQSELLKRQDQLYRANDHLVESSKSILAAQEAFESKQATMFVALEKLFALHNAMLLESRWIKSFFMYALSIFIIYMFTSTKQTYNVRPWLYIGLCVTFVIELLVLRIPALEIEQQAKITTFFRSLFTLLAAAQLLHAIFTYRDYEVLNHHMLLTLMEKVNGIHKHDELSWEGHSDDENWSLWIDKDLPDEVDSLDDPDYAISGDGGEGQVAISDRTVYNLRRRLH</sequence>
<proteinExistence type="predicted"/>
<name>A0AAN7LCJ7_TRANT</name>
<keyword evidence="2" id="KW-0812">Transmembrane</keyword>
<evidence type="ECO:0008006" key="6">
    <source>
        <dbReference type="Google" id="ProtNLM"/>
    </source>
</evidence>
<feature type="signal peptide" evidence="3">
    <location>
        <begin position="1"/>
        <end position="29"/>
    </location>
</feature>
<evidence type="ECO:0000256" key="1">
    <source>
        <dbReference type="SAM" id="Coils"/>
    </source>
</evidence>
<evidence type="ECO:0000313" key="4">
    <source>
        <dbReference type="EMBL" id="KAK4779140.1"/>
    </source>
</evidence>
<comment type="caution">
    <text evidence="4">The sequence shown here is derived from an EMBL/GenBank/DDBJ whole genome shotgun (WGS) entry which is preliminary data.</text>
</comment>
<dbReference type="EMBL" id="JAXQNO010000017">
    <property type="protein sequence ID" value="KAK4779140.1"/>
    <property type="molecule type" value="Genomic_DNA"/>
</dbReference>
<feature type="transmembrane region" description="Helical" evidence="2">
    <location>
        <begin position="463"/>
        <end position="483"/>
    </location>
</feature>
<feature type="transmembrane region" description="Helical" evidence="2">
    <location>
        <begin position="434"/>
        <end position="451"/>
    </location>
</feature>
<gene>
    <name evidence="4" type="ORF">SAY86_006668</name>
</gene>
<evidence type="ECO:0000313" key="5">
    <source>
        <dbReference type="Proteomes" id="UP001346149"/>
    </source>
</evidence>
<dbReference type="AlphaFoldDB" id="A0AAN7LCJ7"/>
<dbReference type="PANTHER" id="PTHR33538">
    <property type="entry name" value="PROTEIN GAMETE EXPRESSED 1"/>
    <property type="match status" value="1"/>
</dbReference>
<dbReference type="PANTHER" id="PTHR33538:SF2">
    <property type="entry name" value="PROTEIN GAMETE EXPRESSED 1"/>
    <property type="match status" value="1"/>
</dbReference>
<keyword evidence="3" id="KW-0732">Signal</keyword>
<evidence type="ECO:0000256" key="2">
    <source>
        <dbReference type="SAM" id="Phobius"/>
    </source>
</evidence>
<keyword evidence="2" id="KW-0472">Membrane</keyword>
<protein>
    <recommendedName>
        <fullName evidence="6">Protein GAMETE EXPRESSED 1</fullName>
    </recommendedName>
</protein>
<keyword evidence="1" id="KW-0175">Coiled coil</keyword>
<feature type="chain" id="PRO_5043021680" description="Protein GAMETE EXPRESSED 1" evidence="3">
    <location>
        <begin position="30"/>
        <end position="599"/>
    </location>
</feature>
<feature type="coiled-coil region" evidence="1">
    <location>
        <begin position="273"/>
        <end position="307"/>
    </location>
</feature>
<evidence type="ECO:0000256" key="3">
    <source>
        <dbReference type="SAM" id="SignalP"/>
    </source>
</evidence>
<organism evidence="4 5">
    <name type="scientific">Trapa natans</name>
    <name type="common">Water chestnut</name>
    <dbReference type="NCBI Taxonomy" id="22666"/>
    <lineage>
        <taxon>Eukaryota</taxon>
        <taxon>Viridiplantae</taxon>
        <taxon>Streptophyta</taxon>
        <taxon>Embryophyta</taxon>
        <taxon>Tracheophyta</taxon>
        <taxon>Spermatophyta</taxon>
        <taxon>Magnoliopsida</taxon>
        <taxon>eudicotyledons</taxon>
        <taxon>Gunneridae</taxon>
        <taxon>Pentapetalae</taxon>
        <taxon>rosids</taxon>
        <taxon>malvids</taxon>
        <taxon>Myrtales</taxon>
        <taxon>Lythraceae</taxon>
        <taxon>Trapa</taxon>
    </lineage>
</organism>
<reference evidence="4 5" key="1">
    <citation type="journal article" date="2023" name="Hortic Res">
        <title>Pangenome of water caltrop reveals structural variations and asymmetric subgenome divergence after allopolyploidization.</title>
        <authorList>
            <person name="Zhang X."/>
            <person name="Chen Y."/>
            <person name="Wang L."/>
            <person name="Yuan Y."/>
            <person name="Fang M."/>
            <person name="Shi L."/>
            <person name="Lu R."/>
            <person name="Comes H.P."/>
            <person name="Ma Y."/>
            <person name="Chen Y."/>
            <person name="Huang G."/>
            <person name="Zhou Y."/>
            <person name="Zheng Z."/>
            <person name="Qiu Y."/>
        </authorList>
    </citation>
    <scope>NUCLEOTIDE SEQUENCE [LARGE SCALE GENOMIC DNA]</scope>
    <source>
        <strain evidence="4">F231</strain>
    </source>
</reference>